<dbReference type="InterPro" id="IPR038332">
    <property type="entry name" value="PPE_sf"/>
</dbReference>
<sequence length="98" mass="9263">MDEMSHAAAAADIGGQVSDNALGGVAAGATAVTSVTGLVPAGADEVSAQAAAAFASAGAQMLASNSSAQAELQRAGDAVQDIARTYSQVDDGAAGVIA</sequence>
<dbReference type="Pfam" id="PF00934">
    <property type="entry name" value="PE"/>
    <property type="match status" value="1"/>
</dbReference>
<reference evidence="3" key="1">
    <citation type="submission" date="2016-04" db="EMBL/GenBank/DDBJ databases">
        <authorList>
            <person name="Strapagiel D."/>
            <person name="Borowka P."/>
            <person name="Marciniak B."/>
            <person name="Bakula Z."/>
            <person name="Van Ingen J."/>
            <person name="Safianowska A."/>
            <person name="Dziadek J."/>
            <person name="Jagielski T."/>
        </authorList>
    </citation>
    <scope>NUCLEOTIDE SEQUENCE [LARGE SCALE GENOMIC DNA]</scope>
    <source>
        <strain evidence="3">1010001458</strain>
    </source>
</reference>
<name>A0A164ET64_9MYCO</name>
<dbReference type="Proteomes" id="UP000077342">
    <property type="component" value="Unassembled WGS sequence"/>
</dbReference>
<feature type="domain" description="PE" evidence="1">
    <location>
        <begin position="25"/>
        <end position="91"/>
    </location>
</feature>
<dbReference type="InterPro" id="IPR000084">
    <property type="entry name" value="PE-PGRS_N"/>
</dbReference>
<organism evidence="2 3">
    <name type="scientific">Mycobacterium ostraviense</name>
    <dbReference type="NCBI Taxonomy" id="2738409"/>
    <lineage>
        <taxon>Bacteria</taxon>
        <taxon>Bacillati</taxon>
        <taxon>Actinomycetota</taxon>
        <taxon>Actinomycetes</taxon>
        <taxon>Mycobacteriales</taxon>
        <taxon>Mycobacteriaceae</taxon>
        <taxon>Mycobacterium</taxon>
    </lineage>
</organism>
<keyword evidence="3" id="KW-1185">Reference proteome</keyword>
<dbReference type="AlphaFoldDB" id="A0A164ET64"/>
<dbReference type="RefSeq" id="WP_075509098.1">
    <property type="nucleotide sequence ID" value="NZ_CP089224.1"/>
</dbReference>
<evidence type="ECO:0000313" key="2">
    <source>
        <dbReference type="EMBL" id="KZS67929.1"/>
    </source>
</evidence>
<evidence type="ECO:0000259" key="1">
    <source>
        <dbReference type="Pfam" id="PF00934"/>
    </source>
</evidence>
<accession>A0A164ET64</accession>
<evidence type="ECO:0000313" key="3">
    <source>
        <dbReference type="Proteomes" id="UP000077342"/>
    </source>
</evidence>
<dbReference type="Gene3D" id="1.10.287.850">
    <property type="entry name" value="HP0062-like domain"/>
    <property type="match status" value="1"/>
</dbReference>
<comment type="caution">
    <text evidence="2">The sequence shown here is derived from an EMBL/GenBank/DDBJ whole genome shotgun (WGS) entry which is preliminary data.</text>
</comment>
<protein>
    <submittedName>
        <fullName evidence="2">Cell motility protein</fullName>
    </submittedName>
</protein>
<proteinExistence type="predicted"/>
<dbReference type="SUPFAM" id="SSF140459">
    <property type="entry name" value="PE/PPE dimer-like"/>
    <property type="match status" value="1"/>
</dbReference>
<gene>
    <name evidence="2" type="ORF">A4G28_12985</name>
</gene>
<dbReference type="EMBL" id="LWCI01000011">
    <property type="protein sequence ID" value="KZS67929.1"/>
    <property type="molecule type" value="Genomic_DNA"/>
</dbReference>